<evidence type="ECO:0000313" key="1">
    <source>
        <dbReference type="EMBL" id="ASC70560.1"/>
    </source>
</evidence>
<gene>
    <name evidence="1" type="ORF">XM38_015000</name>
</gene>
<dbReference type="AlphaFoldDB" id="A0A1Z3HJT2"/>
<organism evidence="1 2">
    <name type="scientific">Halomicronema hongdechloris C2206</name>
    <dbReference type="NCBI Taxonomy" id="1641165"/>
    <lineage>
        <taxon>Bacteria</taxon>
        <taxon>Bacillati</taxon>
        <taxon>Cyanobacteriota</taxon>
        <taxon>Cyanophyceae</taxon>
        <taxon>Nodosilineales</taxon>
        <taxon>Nodosilineaceae</taxon>
        <taxon>Halomicronema</taxon>
    </lineage>
</organism>
<keyword evidence="2" id="KW-1185">Reference proteome</keyword>
<name>A0A1Z3HJT2_9CYAN</name>
<accession>A0A1Z3HJT2</accession>
<dbReference type="KEGG" id="hhg:XM38_015000"/>
<sequence length="47" mass="5689">MTYSQDPHFLFLLLQMALEKRLINCYLVREYLRLLRLWLPALVAPII</sequence>
<protein>
    <submittedName>
        <fullName evidence="1">Uncharacterized protein</fullName>
    </submittedName>
</protein>
<evidence type="ECO:0000313" key="2">
    <source>
        <dbReference type="Proteomes" id="UP000191901"/>
    </source>
</evidence>
<dbReference type="EMBL" id="CP021983">
    <property type="protein sequence ID" value="ASC70560.1"/>
    <property type="molecule type" value="Genomic_DNA"/>
</dbReference>
<proteinExistence type="predicted"/>
<dbReference type="Proteomes" id="UP000191901">
    <property type="component" value="Chromosome"/>
</dbReference>
<reference evidence="1 2" key="1">
    <citation type="journal article" date="2016" name="Biochim. Biophys. Acta">
        <title>Characterization of red-shifted phycobilisomes isolated from the chlorophyll f-containing cyanobacterium Halomicronema hongdechloris.</title>
        <authorList>
            <person name="Li Y."/>
            <person name="Lin Y."/>
            <person name="Garvey C.J."/>
            <person name="Birch D."/>
            <person name="Corkery R.W."/>
            <person name="Loughlin P.C."/>
            <person name="Scheer H."/>
            <person name="Willows R.D."/>
            <person name="Chen M."/>
        </authorList>
    </citation>
    <scope>NUCLEOTIDE SEQUENCE [LARGE SCALE GENOMIC DNA]</scope>
    <source>
        <strain evidence="1 2">C2206</strain>
    </source>
</reference>